<comment type="caution">
    <text evidence="1">The sequence shown here is derived from an EMBL/GenBank/DDBJ whole genome shotgun (WGS) entry which is preliminary data.</text>
</comment>
<reference evidence="1" key="1">
    <citation type="submission" date="2023-08" db="EMBL/GenBank/DDBJ databases">
        <title>Pelteobagrus vachellii genome.</title>
        <authorList>
            <person name="Liu H."/>
        </authorList>
    </citation>
    <scope>NUCLEOTIDE SEQUENCE</scope>
    <source>
        <strain evidence="1">PRFRI_2022a</strain>
        <tissue evidence="1">Muscle</tissue>
    </source>
</reference>
<dbReference type="AlphaFoldDB" id="A0AA88MR62"/>
<accession>A0AA88MR62</accession>
<evidence type="ECO:0000313" key="1">
    <source>
        <dbReference type="EMBL" id="KAK2843039.1"/>
    </source>
</evidence>
<name>A0AA88MR62_TACVA</name>
<dbReference type="EMBL" id="JAVHJS010000011">
    <property type="protein sequence ID" value="KAK2843039.1"/>
    <property type="molecule type" value="Genomic_DNA"/>
</dbReference>
<evidence type="ECO:0000313" key="2">
    <source>
        <dbReference type="Proteomes" id="UP001187315"/>
    </source>
</evidence>
<organism evidence="1 2">
    <name type="scientific">Tachysurus vachellii</name>
    <name type="common">Darkbarbel catfish</name>
    <name type="synonym">Pelteobagrus vachellii</name>
    <dbReference type="NCBI Taxonomy" id="175792"/>
    <lineage>
        <taxon>Eukaryota</taxon>
        <taxon>Metazoa</taxon>
        <taxon>Chordata</taxon>
        <taxon>Craniata</taxon>
        <taxon>Vertebrata</taxon>
        <taxon>Euteleostomi</taxon>
        <taxon>Actinopterygii</taxon>
        <taxon>Neopterygii</taxon>
        <taxon>Teleostei</taxon>
        <taxon>Ostariophysi</taxon>
        <taxon>Siluriformes</taxon>
        <taxon>Bagridae</taxon>
        <taxon>Tachysurus</taxon>
    </lineage>
</organism>
<gene>
    <name evidence="1" type="ORF">Q7C36_011254</name>
</gene>
<sequence length="93" mass="10379">MRRFDPITMPETSESELHRNSLCLPGSRTADTLVLRISSHTLQVSWCDFSLSLSLLHLGTTGTVTRSAVSKLMSTSCWEFQQQITALLKRAVP</sequence>
<protein>
    <submittedName>
        <fullName evidence="1">Uncharacterized protein</fullName>
    </submittedName>
</protein>
<proteinExistence type="predicted"/>
<dbReference type="Proteomes" id="UP001187315">
    <property type="component" value="Unassembled WGS sequence"/>
</dbReference>
<keyword evidence="2" id="KW-1185">Reference proteome</keyword>